<dbReference type="Proteomes" id="UP001633002">
    <property type="component" value="Unassembled WGS sequence"/>
</dbReference>
<dbReference type="PANTHER" id="PTHR33790:SF1">
    <property type="entry name" value="PROTEIN EARLY RESPONSIVE TO DEHYDRATION 15"/>
    <property type="match status" value="1"/>
</dbReference>
<dbReference type="AlphaFoldDB" id="A0ABD3H6Q4"/>
<dbReference type="PANTHER" id="PTHR33790">
    <property type="entry name" value="OS05G0344200 PROTEIN"/>
    <property type="match status" value="1"/>
</dbReference>
<feature type="region of interest" description="Disordered" evidence="1">
    <location>
        <begin position="115"/>
        <end position="142"/>
    </location>
</feature>
<dbReference type="Pfam" id="PF07145">
    <property type="entry name" value="PAM2"/>
    <property type="match status" value="1"/>
</dbReference>
<reference evidence="2 3" key="1">
    <citation type="submission" date="2024-09" db="EMBL/GenBank/DDBJ databases">
        <title>Chromosome-scale assembly of Riccia sorocarpa.</title>
        <authorList>
            <person name="Paukszto L."/>
        </authorList>
    </citation>
    <scope>NUCLEOTIDE SEQUENCE [LARGE SCALE GENOMIC DNA]</scope>
    <source>
        <strain evidence="2">LP-2024</strain>
        <tissue evidence="2">Aerial parts of the thallus</tissue>
    </source>
</reference>
<comment type="caution">
    <text evidence="2">The sequence shown here is derived from an EMBL/GenBank/DDBJ whole genome shotgun (WGS) entry which is preliminary data.</text>
</comment>
<keyword evidence="3" id="KW-1185">Reference proteome</keyword>
<evidence type="ECO:0000313" key="3">
    <source>
        <dbReference type="Proteomes" id="UP001633002"/>
    </source>
</evidence>
<organism evidence="2 3">
    <name type="scientific">Riccia sorocarpa</name>
    <dbReference type="NCBI Taxonomy" id="122646"/>
    <lineage>
        <taxon>Eukaryota</taxon>
        <taxon>Viridiplantae</taxon>
        <taxon>Streptophyta</taxon>
        <taxon>Embryophyta</taxon>
        <taxon>Marchantiophyta</taxon>
        <taxon>Marchantiopsida</taxon>
        <taxon>Marchantiidae</taxon>
        <taxon>Marchantiales</taxon>
        <taxon>Ricciaceae</taxon>
        <taxon>Riccia</taxon>
    </lineage>
</organism>
<proteinExistence type="predicted"/>
<evidence type="ECO:0000313" key="2">
    <source>
        <dbReference type="EMBL" id="KAL3686202.1"/>
    </source>
</evidence>
<protein>
    <recommendedName>
        <fullName evidence="4">Ataxin-2 C-terminal domain-containing protein</fullName>
    </recommendedName>
</protein>
<sequence length="186" mass="20711">MQVRSGKDGAPREQEFLMCYHQVTMASKPPIKSTLNPNAPAFVPAAYLAAEDFSPEWWRLIQTCPSFREYWLRERQSTEEREQQAAAEADAFDDIDDLLELGIINIQLDALEETQQESVAPTSLRAPAPSTSPSPLKQADVHKQSLDFTVRKEDAEISATNFQSDSGVLVKNTSNECKGQPVRKGA</sequence>
<name>A0ABD3H6Q4_9MARC</name>
<evidence type="ECO:0008006" key="4">
    <source>
        <dbReference type="Google" id="ProtNLM"/>
    </source>
</evidence>
<dbReference type="EMBL" id="JBJQOH010000006">
    <property type="protein sequence ID" value="KAL3686202.1"/>
    <property type="molecule type" value="Genomic_DNA"/>
</dbReference>
<dbReference type="InterPro" id="IPR009818">
    <property type="entry name" value="PAM2_motif"/>
</dbReference>
<evidence type="ECO:0000256" key="1">
    <source>
        <dbReference type="SAM" id="MobiDB-lite"/>
    </source>
</evidence>
<gene>
    <name evidence="2" type="ORF">R1sor_004224</name>
</gene>
<dbReference type="InterPro" id="IPR040414">
    <property type="entry name" value="CID1/CID2"/>
</dbReference>
<accession>A0ABD3H6Q4</accession>